<gene>
    <name evidence="3" type="ORF">Aiant_85930</name>
</gene>
<dbReference type="InterPro" id="IPR011576">
    <property type="entry name" value="Pyridox_Oxase_N"/>
</dbReference>
<dbReference type="Gene3D" id="2.30.110.10">
    <property type="entry name" value="Electron Transport, Fmn-binding Protein, Chain A"/>
    <property type="match status" value="1"/>
</dbReference>
<keyword evidence="4" id="KW-1185">Reference proteome</keyword>
<dbReference type="SUPFAM" id="SSF50475">
    <property type="entry name" value="FMN-binding split barrel"/>
    <property type="match status" value="1"/>
</dbReference>
<keyword evidence="1" id="KW-0560">Oxidoreductase</keyword>
<dbReference type="Proteomes" id="UP000676967">
    <property type="component" value="Chromosome"/>
</dbReference>
<accession>A0ABN6CRT7</accession>
<evidence type="ECO:0000259" key="2">
    <source>
        <dbReference type="Pfam" id="PF01243"/>
    </source>
</evidence>
<organism evidence="3 4">
    <name type="scientific">Actinoplanes ianthinogenes</name>
    <dbReference type="NCBI Taxonomy" id="122358"/>
    <lineage>
        <taxon>Bacteria</taxon>
        <taxon>Bacillati</taxon>
        <taxon>Actinomycetota</taxon>
        <taxon>Actinomycetes</taxon>
        <taxon>Micromonosporales</taxon>
        <taxon>Micromonosporaceae</taxon>
        <taxon>Actinoplanes</taxon>
    </lineage>
</organism>
<dbReference type="InterPro" id="IPR012349">
    <property type="entry name" value="Split_barrel_FMN-bd"/>
</dbReference>
<evidence type="ECO:0000313" key="4">
    <source>
        <dbReference type="Proteomes" id="UP000676967"/>
    </source>
</evidence>
<dbReference type="PANTHER" id="PTHR35176:SF6">
    <property type="entry name" value="HEME OXYGENASE HI_0854-RELATED"/>
    <property type="match status" value="1"/>
</dbReference>
<name>A0ABN6CRT7_9ACTN</name>
<sequence>MDSDPAVQAALWATVPRMLAQHRYLVLGTADGDGNPWATPVFFAAAGEDRILWVSAPDSRHSRNIAVRPTVSITVFDTNAPIGQAEAIYLEATAELLPRDAYASALTMLNTRLPAERRVGPDDLGPAGPLEVYQAAVSRHFVLVTGGDTRFDNITDARLAVTPPRSEPD</sequence>
<evidence type="ECO:0000313" key="3">
    <source>
        <dbReference type="EMBL" id="BCJ47936.1"/>
    </source>
</evidence>
<protein>
    <recommendedName>
        <fullName evidence="2">Pyridoxamine 5'-phosphate oxidase N-terminal domain-containing protein</fullName>
    </recommendedName>
</protein>
<dbReference type="Pfam" id="PF01243">
    <property type="entry name" value="PNPOx_N"/>
    <property type="match status" value="1"/>
</dbReference>
<evidence type="ECO:0000256" key="1">
    <source>
        <dbReference type="ARBA" id="ARBA00023002"/>
    </source>
</evidence>
<reference evidence="3 4" key="1">
    <citation type="submission" date="2020-08" db="EMBL/GenBank/DDBJ databases">
        <title>Whole genome shotgun sequence of Actinoplanes ianthinogenes NBRC 13996.</title>
        <authorList>
            <person name="Komaki H."/>
            <person name="Tamura T."/>
        </authorList>
    </citation>
    <scope>NUCLEOTIDE SEQUENCE [LARGE SCALE GENOMIC DNA]</scope>
    <source>
        <strain evidence="3 4">NBRC 13996</strain>
    </source>
</reference>
<dbReference type="PANTHER" id="PTHR35176">
    <property type="entry name" value="HEME OXYGENASE HI_0854-RELATED"/>
    <property type="match status" value="1"/>
</dbReference>
<feature type="domain" description="Pyridoxamine 5'-phosphate oxidase N-terminal" evidence="2">
    <location>
        <begin position="17"/>
        <end position="106"/>
    </location>
</feature>
<dbReference type="RefSeq" id="WP_189330281.1">
    <property type="nucleotide sequence ID" value="NZ_AP023356.1"/>
</dbReference>
<dbReference type="InterPro" id="IPR052019">
    <property type="entry name" value="F420H2_bilvrd_red/Heme_oxyg"/>
</dbReference>
<dbReference type="EMBL" id="AP023356">
    <property type="protein sequence ID" value="BCJ47936.1"/>
    <property type="molecule type" value="Genomic_DNA"/>
</dbReference>
<proteinExistence type="predicted"/>